<organism evidence="3">
    <name type="scientific">marine metagenome</name>
    <dbReference type="NCBI Taxonomy" id="408172"/>
    <lineage>
        <taxon>unclassified sequences</taxon>
        <taxon>metagenomes</taxon>
        <taxon>ecological metagenomes</taxon>
    </lineage>
</organism>
<dbReference type="PANTHER" id="PTHR24171:SF9">
    <property type="entry name" value="ANKYRIN REPEAT DOMAIN-CONTAINING PROTEIN 39"/>
    <property type="match status" value="1"/>
</dbReference>
<keyword evidence="1" id="KW-0677">Repeat</keyword>
<name>A0A381XVU4_9ZZZZ</name>
<dbReference type="PROSITE" id="PS51257">
    <property type="entry name" value="PROKAR_LIPOPROTEIN"/>
    <property type="match status" value="1"/>
</dbReference>
<dbReference type="PANTHER" id="PTHR24171">
    <property type="entry name" value="ANKYRIN REPEAT DOMAIN-CONTAINING PROTEIN 39-RELATED"/>
    <property type="match status" value="1"/>
</dbReference>
<dbReference type="Pfam" id="PF00023">
    <property type="entry name" value="Ank"/>
    <property type="match status" value="1"/>
</dbReference>
<accession>A0A381XVU4</accession>
<dbReference type="Gene3D" id="1.25.40.20">
    <property type="entry name" value="Ankyrin repeat-containing domain"/>
    <property type="match status" value="1"/>
</dbReference>
<dbReference type="SUPFAM" id="SSF48403">
    <property type="entry name" value="Ankyrin repeat"/>
    <property type="match status" value="1"/>
</dbReference>
<dbReference type="Pfam" id="PF12796">
    <property type="entry name" value="Ank_2"/>
    <property type="match status" value="1"/>
</dbReference>
<gene>
    <name evidence="3" type="ORF">METZ01_LOCUS121753</name>
</gene>
<evidence type="ECO:0000256" key="1">
    <source>
        <dbReference type="ARBA" id="ARBA00022737"/>
    </source>
</evidence>
<dbReference type="PROSITE" id="PS50297">
    <property type="entry name" value="ANK_REP_REGION"/>
    <property type="match status" value="2"/>
</dbReference>
<sequence>MTKRHDVFVKLIPPTLLAAAWLAGCATVPPPPSLAIWDAAELGRVEVVRRHLAAGTDVNARGGITGLTALHQAAFHGHTAIARLLIGAGADVNAANRRGEAPLHSTVYWGHREIAGLLIANGAAVNAKLENGQTPLDWAVQLGATDMAEFFRSQGGKSGVIAKDAEKK</sequence>
<dbReference type="InterPro" id="IPR036770">
    <property type="entry name" value="Ankyrin_rpt-contain_sf"/>
</dbReference>
<protein>
    <submittedName>
        <fullName evidence="3">Uncharacterized protein</fullName>
    </submittedName>
</protein>
<dbReference type="AlphaFoldDB" id="A0A381XVU4"/>
<dbReference type="SMART" id="SM00248">
    <property type="entry name" value="ANK"/>
    <property type="match status" value="3"/>
</dbReference>
<dbReference type="EMBL" id="UINC01016572">
    <property type="protein sequence ID" value="SVA68899.1"/>
    <property type="molecule type" value="Genomic_DNA"/>
</dbReference>
<dbReference type="PRINTS" id="PR01415">
    <property type="entry name" value="ANKYRIN"/>
</dbReference>
<dbReference type="PROSITE" id="PS50088">
    <property type="entry name" value="ANK_REPEAT"/>
    <property type="match status" value="2"/>
</dbReference>
<proteinExistence type="predicted"/>
<evidence type="ECO:0000313" key="3">
    <source>
        <dbReference type="EMBL" id="SVA68899.1"/>
    </source>
</evidence>
<reference evidence="3" key="1">
    <citation type="submission" date="2018-05" db="EMBL/GenBank/DDBJ databases">
        <authorList>
            <person name="Lanie J.A."/>
            <person name="Ng W.-L."/>
            <person name="Kazmierczak K.M."/>
            <person name="Andrzejewski T.M."/>
            <person name="Davidsen T.M."/>
            <person name="Wayne K.J."/>
            <person name="Tettelin H."/>
            <person name="Glass J.I."/>
            <person name="Rusch D."/>
            <person name="Podicherti R."/>
            <person name="Tsui H.-C.T."/>
            <person name="Winkler M.E."/>
        </authorList>
    </citation>
    <scope>NUCLEOTIDE SEQUENCE</scope>
</reference>
<keyword evidence="2" id="KW-0040">ANK repeat</keyword>
<dbReference type="InterPro" id="IPR002110">
    <property type="entry name" value="Ankyrin_rpt"/>
</dbReference>
<evidence type="ECO:0000256" key="2">
    <source>
        <dbReference type="ARBA" id="ARBA00023043"/>
    </source>
</evidence>